<keyword evidence="4" id="KW-1185">Reference proteome</keyword>
<dbReference type="EMBL" id="ABJB010901838">
    <property type="status" value="NOT_ANNOTATED_CDS"/>
    <property type="molecule type" value="Genomic_DNA"/>
</dbReference>
<dbReference type="EMBL" id="ABJB010596960">
    <property type="status" value="NOT_ANNOTATED_CDS"/>
    <property type="molecule type" value="Genomic_DNA"/>
</dbReference>
<dbReference type="HOGENOM" id="CLU_006187_1_4_1"/>
<dbReference type="EMBL" id="ABJB010239443">
    <property type="status" value="NOT_ANNOTATED_CDS"/>
    <property type="molecule type" value="Genomic_DNA"/>
</dbReference>
<name>B7PUS9_IXOSC</name>
<dbReference type="InterPro" id="IPR024079">
    <property type="entry name" value="MetalloPept_cat_dom_sf"/>
</dbReference>
<dbReference type="EC" id="3.4.24.71" evidence="2"/>
<gene>
    <name evidence="2" type="ORF">IscW_ISCW007020</name>
</gene>
<dbReference type="SUPFAM" id="SSF55486">
    <property type="entry name" value="Metalloproteases ('zincins'), catalytic domain"/>
    <property type="match status" value="1"/>
</dbReference>
<dbReference type="VEuPathDB" id="VectorBase:ISCW007020"/>
<dbReference type="InParanoid" id="B7PUS9"/>
<dbReference type="EnsemblMetazoa" id="ISCW007020-RA">
    <property type="protein sequence ID" value="ISCW007020-PA"/>
    <property type="gene ID" value="ISCW007020"/>
</dbReference>
<dbReference type="STRING" id="6945.B7PUS9"/>
<dbReference type="PaxDb" id="6945-B7PUS9"/>
<dbReference type="VEuPathDB" id="VectorBase:ISCI007020"/>
<dbReference type="InterPro" id="IPR018497">
    <property type="entry name" value="Peptidase_M13_C"/>
</dbReference>
<dbReference type="GO" id="GO:0006508">
    <property type="term" value="P:proteolysis"/>
    <property type="evidence" value="ECO:0007669"/>
    <property type="project" value="InterPro"/>
</dbReference>
<dbReference type="PANTHER" id="PTHR11733">
    <property type="entry name" value="ZINC METALLOPROTEASE FAMILY M13 NEPRILYSIN-RELATED"/>
    <property type="match status" value="1"/>
</dbReference>
<reference evidence="2 4" key="1">
    <citation type="submission" date="2008-03" db="EMBL/GenBank/DDBJ databases">
        <title>Annotation of Ixodes scapularis.</title>
        <authorList>
            <consortium name="Ixodes scapularis Genome Project Consortium"/>
            <person name="Caler E."/>
            <person name="Hannick L.I."/>
            <person name="Bidwell S."/>
            <person name="Joardar V."/>
            <person name="Thiagarajan M."/>
            <person name="Amedeo P."/>
            <person name="Galinsky K.J."/>
            <person name="Schobel S."/>
            <person name="Inman J."/>
            <person name="Hostetler J."/>
            <person name="Miller J."/>
            <person name="Hammond M."/>
            <person name="Megy K."/>
            <person name="Lawson D."/>
            <person name="Kodira C."/>
            <person name="Sutton G."/>
            <person name="Meyer J."/>
            <person name="Hill C.A."/>
            <person name="Birren B."/>
            <person name="Nene V."/>
            <person name="Collins F."/>
            <person name="Alarcon-Chaidez F."/>
            <person name="Wikel S."/>
            <person name="Strausberg R."/>
        </authorList>
    </citation>
    <scope>NUCLEOTIDE SEQUENCE [LARGE SCALE GENOMIC DNA]</scope>
    <source>
        <strain evidence="4">Wikel</strain>
        <strain evidence="2">Wikel colony</strain>
    </source>
</reference>
<keyword evidence="2" id="KW-0378">Hydrolase</keyword>
<reference evidence="3" key="2">
    <citation type="submission" date="2020-05" db="UniProtKB">
        <authorList>
            <consortium name="EnsemblMetazoa"/>
        </authorList>
    </citation>
    <scope>IDENTIFICATION</scope>
    <source>
        <strain evidence="3">wikel</strain>
    </source>
</reference>
<dbReference type="EMBL" id="ABJB010405074">
    <property type="status" value="NOT_ANNOTATED_CDS"/>
    <property type="molecule type" value="Genomic_DNA"/>
</dbReference>
<dbReference type="AlphaFoldDB" id="B7PUS9"/>
<dbReference type="EMBL" id="ABJB010576606">
    <property type="status" value="NOT_ANNOTATED_CDS"/>
    <property type="molecule type" value="Genomic_DNA"/>
</dbReference>
<accession>B7PUS9</accession>
<dbReference type="InterPro" id="IPR000718">
    <property type="entry name" value="Peptidase_M13"/>
</dbReference>
<feature type="domain" description="Peptidase M13 C-terminal" evidence="1">
    <location>
        <begin position="12"/>
        <end position="123"/>
    </location>
</feature>
<evidence type="ECO:0000313" key="3">
    <source>
        <dbReference type="EnsemblMetazoa" id="ISCW007020-PA"/>
    </source>
</evidence>
<dbReference type="MEROPS" id="M13.012"/>
<sequence length="124" mass="13427">MGAYIAQVCHYALNGINTQGENIADNGGVKEAFNAYKKWVKENGPEAGLPGLKYTPQQLFWISAANVWCGKSRPETLKLSILAGSHSPGRFRVIGPTSNTPEFAAEFNCPVGSPMNPVNKCTVW</sequence>
<dbReference type="PROSITE" id="PS51885">
    <property type="entry name" value="NEPRILYSIN"/>
    <property type="match status" value="1"/>
</dbReference>
<protein>
    <submittedName>
        <fullName evidence="2 3">Endothelin-converting enzyme, putative</fullName>
        <ecNumber evidence="2">3.4.24.71</ecNumber>
    </submittedName>
</protein>
<evidence type="ECO:0000259" key="1">
    <source>
        <dbReference type="Pfam" id="PF01431"/>
    </source>
</evidence>
<dbReference type="PANTHER" id="PTHR11733:SF224">
    <property type="entry name" value="NEPRILYSIN-2"/>
    <property type="match status" value="1"/>
</dbReference>
<dbReference type="GO" id="GO:0004222">
    <property type="term" value="F:metalloendopeptidase activity"/>
    <property type="evidence" value="ECO:0007669"/>
    <property type="project" value="UniProtKB-EC"/>
</dbReference>
<proteinExistence type="predicted"/>
<dbReference type="Pfam" id="PF01431">
    <property type="entry name" value="Peptidase_M13"/>
    <property type="match status" value="1"/>
</dbReference>
<dbReference type="EMBL" id="DS795027">
    <property type="protein sequence ID" value="EEC10351.1"/>
    <property type="molecule type" value="Genomic_DNA"/>
</dbReference>
<organism>
    <name type="scientific">Ixodes scapularis</name>
    <name type="common">Black-legged tick</name>
    <name type="synonym">Deer tick</name>
    <dbReference type="NCBI Taxonomy" id="6945"/>
    <lineage>
        <taxon>Eukaryota</taxon>
        <taxon>Metazoa</taxon>
        <taxon>Ecdysozoa</taxon>
        <taxon>Arthropoda</taxon>
        <taxon>Chelicerata</taxon>
        <taxon>Arachnida</taxon>
        <taxon>Acari</taxon>
        <taxon>Parasitiformes</taxon>
        <taxon>Ixodida</taxon>
        <taxon>Ixodoidea</taxon>
        <taxon>Ixodidae</taxon>
        <taxon>Ixodinae</taxon>
        <taxon>Ixodes</taxon>
    </lineage>
</organism>
<dbReference type="Proteomes" id="UP000001555">
    <property type="component" value="Unassembled WGS sequence"/>
</dbReference>
<evidence type="ECO:0000313" key="4">
    <source>
        <dbReference type="Proteomes" id="UP000001555"/>
    </source>
</evidence>
<evidence type="ECO:0000313" key="2">
    <source>
        <dbReference type="EMBL" id="EEC10351.1"/>
    </source>
</evidence>
<dbReference type="Gene3D" id="3.40.390.10">
    <property type="entry name" value="Collagenase (Catalytic Domain)"/>
    <property type="match status" value="1"/>
</dbReference>